<dbReference type="Proteomes" id="UP000324255">
    <property type="component" value="Unassembled WGS sequence"/>
</dbReference>
<comment type="caution">
    <text evidence="1">The sequence shown here is derived from an EMBL/GenBank/DDBJ whole genome shotgun (WGS) entry which is preliminary data.</text>
</comment>
<dbReference type="EMBL" id="VWVM01000002">
    <property type="protein sequence ID" value="KAA6128433.1"/>
    <property type="molecule type" value="Genomic_DNA"/>
</dbReference>
<organism evidence="1 2">
    <name type="scientific">Candidatus Pantoea gossypiicola</name>
    <dbReference type="NCBI Taxonomy" id="2608008"/>
    <lineage>
        <taxon>Bacteria</taxon>
        <taxon>Pseudomonadati</taxon>
        <taxon>Pseudomonadota</taxon>
        <taxon>Gammaproteobacteria</taxon>
        <taxon>Enterobacterales</taxon>
        <taxon>Erwiniaceae</taxon>
        <taxon>Pantoea</taxon>
    </lineage>
</organism>
<name>A0AB34CN58_9GAMM</name>
<sequence length="81" mass="8947">MTSSGQGEIHHRFSRWTARLDLDIQLRLAALAAHSCTRGCHDLSADVLSIKIASNLPANDEKSVTMKLAYSRGDWQALIPE</sequence>
<protein>
    <submittedName>
        <fullName evidence="1">Uncharacterized protein</fullName>
    </submittedName>
</protein>
<keyword evidence="2" id="KW-1185">Reference proteome</keyword>
<accession>A0AB34CN58</accession>
<gene>
    <name evidence="1" type="ORF">F3I20_04055</name>
</gene>
<reference evidence="1 2" key="1">
    <citation type="submission" date="2019-09" db="EMBL/GenBank/DDBJ databases">
        <title>Genomic diversity of phyloplane-associated Pantoea species in Pakistan cotton crop.</title>
        <authorList>
            <person name="Tufail M.R."/>
            <person name="Cook D.R."/>
        </authorList>
    </citation>
    <scope>NUCLEOTIDE SEQUENCE [LARGE SCALE GENOMIC DNA]</scope>
    <source>
        <strain evidence="1 2">B_8</strain>
    </source>
</reference>
<proteinExistence type="predicted"/>
<evidence type="ECO:0000313" key="2">
    <source>
        <dbReference type="Proteomes" id="UP000324255"/>
    </source>
</evidence>
<evidence type="ECO:0000313" key="1">
    <source>
        <dbReference type="EMBL" id="KAA6128433.1"/>
    </source>
</evidence>
<dbReference type="AlphaFoldDB" id="A0AB34CN58"/>